<proteinExistence type="predicted"/>
<comment type="caution">
    <text evidence="1">The sequence shown here is derived from an EMBL/GenBank/DDBJ whole genome shotgun (WGS) entry which is preliminary data.</text>
</comment>
<dbReference type="AlphaFoldDB" id="A0A369JZ70"/>
<dbReference type="InParanoid" id="A0A369JZ70"/>
<gene>
    <name evidence="1" type="ORF">Hypma_005522</name>
</gene>
<sequence length="106" mass="11830">MVFSLNPLAQPAKVSNLATSSDARIFSSNNNATINRTRSSTISPPFSPRCSTSVHLKFLLEVELELSQQNMHQSFREAHLSPPLSCSPSPLELCTRFATKCFRYKL</sequence>
<dbReference type="Proteomes" id="UP000076154">
    <property type="component" value="Unassembled WGS sequence"/>
</dbReference>
<evidence type="ECO:0000313" key="1">
    <source>
        <dbReference type="EMBL" id="RDB26632.1"/>
    </source>
</evidence>
<keyword evidence="2" id="KW-1185">Reference proteome</keyword>
<name>A0A369JZ70_HYPMA</name>
<protein>
    <submittedName>
        <fullName evidence="1">Uncharacterized protein</fullName>
    </submittedName>
</protein>
<organism evidence="1 2">
    <name type="scientific">Hypsizygus marmoreus</name>
    <name type="common">White beech mushroom</name>
    <name type="synonym">Agaricus marmoreus</name>
    <dbReference type="NCBI Taxonomy" id="39966"/>
    <lineage>
        <taxon>Eukaryota</taxon>
        <taxon>Fungi</taxon>
        <taxon>Dikarya</taxon>
        <taxon>Basidiomycota</taxon>
        <taxon>Agaricomycotina</taxon>
        <taxon>Agaricomycetes</taxon>
        <taxon>Agaricomycetidae</taxon>
        <taxon>Agaricales</taxon>
        <taxon>Tricholomatineae</taxon>
        <taxon>Lyophyllaceae</taxon>
        <taxon>Hypsizygus</taxon>
    </lineage>
</organism>
<evidence type="ECO:0000313" key="2">
    <source>
        <dbReference type="Proteomes" id="UP000076154"/>
    </source>
</evidence>
<reference evidence="1" key="1">
    <citation type="submission" date="2018-04" db="EMBL/GenBank/DDBJ databases">
        <title>Whole genome sequencing of Hypsizygus marmoreus.</title>
        <authorList>
            <person name="Choi I.-G."/>
            <person name="Min B."/>
            <person name="Kim J.-G."/>
            <person name="Kim S."/>
            <person name="Oh Y.-L."/>
            <person name="Kong W.-S."/>
            <person name="Park H."/>
            <person name="Jeong J."/>
            <person name="Song E.-S."/>
        </authorList>
    </citation>
    <scope>NUCLEOTIDE SEQUENCE [LARGE SCALE GENOMIC DNA]</scope>
    <source>
        <strain evidence="1">51987-8</strain>
    </source>
</reference>
<dbReference type="EMBL" id="LUEZ02000025">
    <property type="protein sequence ID" value="RDB26632.1"/>
    <property type="molecule type" value="Genomic_DNA"/>
</dbReference>
<accession>A0A369JZ70</accession>